<dbReference type="InterPro" id="IPR051430">
    <property type="entry name" value="Fungal_TF_Env_Response"/>
</dbReference>
<evidence type="ECO:0000256" key="3">
    <source>
        <dbReference type="ARBA" id="ARBA00023015"/>
    </source>
</evidence>
<evidence type="ECO:0000256" key="6">
    <source>
        <dbReference type="ARBA" id="ARBA00023242"/>
    </source>
</evidence>
<dbReference type="PANTHER" id="PTHR31944:SF129">
    <property type="entry name" value="ASPYRIDONES CLUSTER REGULATOR APDR-RELATED"/>
    <property type="match status" value="1"/>
</dbReference>
<dbReference type="GO" id="GO:0005634">
    <property type="term" value="C:nucleus"/>
    <property type="evidence" value="ECO:0007669"/>
    <property type="project" value="TreeGrafter"/>
</dbReference>
<dbReference type="GO" id="GO:0008270">
    <property type="term" value="F:zinc ion binding"/>
    <property type="evidence" value="ECO:0007669"/>
    <property type="project" value="InterPro"/>
</dbReference>
<dbReference type="OrthoDB" id="4337792at2759"/>
<dbReference type="GO" id="GO:0001228">
    <property type="term" value="F:DNA-binding transcription activator activity, RNA polymerase II-specific"/>
    <property type="evidence" value="ECO:0007669"/>
    <property type="project" value="TreeGrafter"/>
</dbReference>
<organism evidence="9 10">
    <name type="scientific">[Torrubiella] hemipterigena</name>
    <dbReference type="NCBI Taxonomy" id="1531966"/>
    <lineage>
        <taxon>Eukaryota</taxon>
        <taxon>Fungi</taxon>
        <taxon>Dikarya</taxon>
        <taxon>Ascomycota</taxon>
        <taxon>Pezizomycotina</taxon>
        <taxon>Sordariomycetes</taxon>
        <taxon>Hypocreomycetidae</taxon>
        <taxon>Hypocreales</taxon>
        <taxon>Clavicipitaceae</taxon>
        <taxon>Clavicipitaceae incertae sedis</taxon>
        <taxon>'Torrubiella' clade</taxon>
    </lineage>
</organism>
<sequence length="735" mass="82955">MHLPAEPERPTPRRRRRPAKSCTPCRNRKIKCDLGEPCSQCLKARAPLQCSYEPYVKRNHGHRLESVNVDSGVAAALEEVQSRLSSLEGASYAVPSRTPPATSALNEKLQRTVDDLKHRLAQIESRTPAPSQPSPSSTVASTSSMTAAASVPQVTPKLRVSDEKTKLFGPNHFMLTLNEFTANGLENREVEVNMSISTPNVDFPCIRDEFNKMRKIIKAAEIPVLVEPVPDVLGTIPARDVCDKLVAGYLRTCEPIYRILHIPTFQQEYESFWQGAALAKDSIFDMTLLMVLAIGVTFLDSEQEKFRLLVAAKSWVIAAEWRLTSLHRKVSSDIKDVQLACLIQLARQMTPIGNSWTFIGTLTQMASGAGLHRDPEQFLSPSPFEIVMRRRLWATVMELQLQYTIDQASASPIGPLLYDTKTPPNYNDADLSVDMKSLPQEIPDGIHTDSSVQRALLASFPLRLRITNILQDFMAPQDHATAIELSQEVRNAFSNISSIFDKLGPSDKALLQVSQFQRDFISVLLQRQIIILHRPFVIQARNDMRFSISRKLCMDAALAVVQYGKDMDLERDKMNDICRMFVTVTGPLKGPLSLYFIATIVLEIFTQLEEQDSMTNEILCLTQQPVLDILQHICDQSLPLMKIGRPSLKRYGLLSTMLIQIRATQKGRDPREAMMEWVHANLQTIRGYLQKKLDTIRSEQSAIESLTAMTFPDFDFNMLEDAFMMDMSMFFKPYQ</sequence>
<keyword evidence="4" id="KW-0238">DNA-binding</keyword>
<keyword evidence="5" id="KW-0804">Transcription</keyword>
<dbReference type="Proteomes" id="UP000039046">
    <property type="component" value="Unassembled WGS sequence"/>
</dbReference>
<evidence type="ECO:0000256" key="1">
    <source>
        <dbReference type="ARBA" id="ARBA00022723"/>
    </source>
</evidence>
<dbReference type="InterPro" id="IPR007219">
    <property type="entry name" value="XnlR_reg_dom"/>
</dbReference>
<evidence type="ECO:0000313" key="10">
    <source>
        <dbReference type="Proteomes" id="UP000039046"/>
    </source>
</evidence>
<proteinExistence type="predicted"/>
<dbReference type="GO" id="GO:0000978">
    <property type="term" value="F:RNA polymerase II cis-regulatory region sequence-specific DNA binding"/>
    <property type="evidence" value="ECO:0007669"/>
    <property type="project" value="TreeGrafter"/>
</dbReference>
<dbReference type="PROSITE" id="PS00463">
    <property type="entry name" value="ZN2_CY6_FUNGAL_1"/>
    <property type="match status" value="1"/>
</dbReference>
<evidence type="ECO:0000259" key="8">
    <source>
        <dbReference type="PROSITE" id="PS50048"/>
    </source>
</evidence>
<dbReference type="EMBL" id="CDHN01000002">
    <property type="protein sequence ID" value="CEJ89601.1"/>
    <property type="molecule type" value="Genomic_DNA"/>
</dbReference>
<evidence type="ECO:0000256" key="2">
    <source>
        <dbReference type="ARBA" id="ARBA00022833"/>
    </source>
</evidence>
<gene>
    <name evidence="9" type="ORF">VHEMI05435</name>
</gene>
<evidence type="ECO:0000256" key="7">
    <source>
        <dbReference type="SAM" id="MobiDB-lite"/>
    </source>
</evidence>
<dbReference type="SMART" id="SM00066">
    <property type="entry name" value="GAL4"/>
    <property type="match status" value="1"/>
</dbReference>
<evidence type="ECO:0000256" key="5">
    <source>
        <dbReference type="ARBA" id="ARBA00023163"/>
    </source>
</evidence>
<protein>
    <recommendedName>
        <fullName evidence="8">Zn(2)-C6 fungal-type domain-containing protein</fullName>
    </recommendedName>
</protein>
<feature type="compositionally biased region" description="Low complexity" evidence="7">
    <location>
        <begin position="125"/>
        <end position="152"/>
    </location>
</feature>
<dbReference type="Pfam" id="PF00172">
    <property type="entry name" value="Zn_clus"/>
    <property type="match status" value="1"/>
</dbReference>
<feature type="region of interest" description="Disordered" evidence="7">
    <location>
        <begin position="1"/>
        <end position="23"/>
    </location>
</feature>
<dbReference type="STRING" id="1531966.A0A0A1SXY2"/>
<dbReference type="InterPro" id="IPR036864">
    <property type="entry name" value="Zn2-C6_fun-type_DNA-bd_sf"/>
</dbReference>
<dbReference type="CDD" id="cd00067">
    <property type="entry name" value="GAL4"/>
    <property type="match status" value="1"/>
</dbReference>
<dbReference type="CDD" id="cd12148">
    <property type="entry name" value="fungal_TF_MHR"/>
    <property type="match status" value="1"/>
</dbReference>
<evidence type="ECO:0000313" key="9">
    <source>
        <dbReference type="EMBL" id="CEJ89601.1"/>
    </source>
</evidence>
<keyword evidence="3" id="KW-0805">Transcription regulation</keyword>
<keyword evidence="10" id="KW-1185">Reference proteome</keyword>
<reference evidence="9 10" key="1">
    <citation type="journal article" date="2015" name="Genome Announc.">
        <title>Draft Genome Sequence and Gene Annotation of the Entomopathogenic Fungus Verticillium hemipterigenum.</title>
        <authorList>
            <person name="Horn F."/>
            <person name="Habel A."/>
            <person name="Scharf D.H."/>
            <person name="Dworschak J."/>
            <person name="Brakhage A.A."/>
            <person name="Guthke R."/>
            <person name="Hertweck C."/>
            <person name="Linde J."/>
        </authorList>
    </citation>
    <scope>NUCLEOTIDE SEQUENCE [LARGE SCALE GENOMIC DNA]</scope>
</reference>
<dbReference type="PROSITE" id="PS50048">
    <property type="entry name" value="ZN2_CY6_FUNGAL_2"/>
    <property type="match status" value="1"/>
</dbReference>
<keyword evidence="1" id="KW-0479">Metal-binding</keyword>
<feature type="region of interest" description="Disordered" evidence="7">
    <location>
        <begin position="123"/>
        <end position="156"/>
    </location>
</feature>
<name>A0A0A1SXY2_9HYPO</name>
<dbReference type="InterPro" id="IPR001138">
    <property type="entry name" value="Zn2Cys6_DnaBD"/>
</dbReference>
<accession>A0A0A1SXY2</accession>
<dbReference type="GO" id="GO:0006351">
    <property type="term" value="P:DNA-templated transcription"/>
    <property type="evidence" value="ECO:0007669"/>
    <property type="project" value="InterPro"/>
</dbReference>
<dbReference type="AlphaFoldDB" id="A0A0A1SXY2"/>
<dbReference type="SUPFAM" id="SSF57701">
    <property type="entry name" value="Zn2/Cys6 DNA-binding domain"/>
    <property type="match status" value="1"/>
</dbReference>
<keyword evidence="6" id="KW-0539">Nucleus</keyword>
<dbReference type="Pfam" id="PF04082">
    <property type="entry name" value="Fungal_trans"/>
    <property type="match status" value="1"/>
</dbReference>
<feature type="domain" description="Zn(2)-C6 fungal-type" evidence="8">
    <location>
        <begin position="21"/>
        <end position="52"/>
    </location>
</feature>
<dbReference type="HOGENOM" id="CLU_007091_3_2_1"/>
<dbReference type="PANTHER" id="PTHR31944">
    <property type="entry name" value="HEME-RESPONSIVE ZINC FINGER TRANSCRIPTION FACTOR HAP1"/>
    <property type="match status" value="1"/>
</dbReference>
<feature type="compositionally biased region" description="Basic and acidic residues" evidence="7">
    <location>
        <begin position="1"/>
        <end position="11"/>
    </location>
</feature>
<dbReference type="Gene3D" id="4.10.240.10">
    <property type="entry name" value="Zn(2)-C6 fungal-type DNA-binding domain"/>
    <property type="match status" value="1"/>
</dbReference>
<evidence type="ECO:0000256" key="4">
    <source>
        <dbReference type="ARBA" id="ARBA00023125"/>
    </source>
</evidence>
<keyword evidence="2" id="KW-0862">Zinc</keyword>